<dbReference type="InterPro" id="IPR032692">
    <property type="entry name" value="YccS_N"/>
</dbReference>
<gene>
    <name evidence="10" type="primary">yccS</name>
    <name evidence="10" type="ORF">ES815_17675</name>
</gene>
<evidence type="ECO:0000256" key="6">
    <source>
        <dbReference type="ARBA" id="ARBA00043993"/>
    </source>
</evidence>
<dbReference type="NCBIfam" id="TIGR01667">
    <property type="entry name" value="YCCS_YHFK"/>
    <property type="match status" value="1"/>
</dbReference>
<feature type="transmembrane region" description="Helical" evidence="7">
    <location>
        <begin position="438"/>
        <end position="458"/>
    </location>
</feature>
<feature type="transmembrane region" description="Helical" evidence="7">
    <location>
        <begin position="15"/>
        <end position="34"/>
    </location>
</feature>
<evidence type="ECO:0000313" key="11">
    <source>
        <dbReference type="Proteomes" id="UP000317812"/>
    </source>
</evidence>
<dbReference type="PANTHER" id="PTHR30509:SF8">
    <property type="entry name" value="INNER MEMBRANE PROTEIN YCCS"/>
    <property type="match status" value="1"/>
</dbReference>
<dbReference type="RefSeq" id="WP_142488958.1">
    <property type="nucleotide sequence ID" value="NZ_CP035382.1"/>
</dbReference>
<feature type="transmembrane region" description="Helical" evidence="7">
    <location>
        <begin position="414"/>
        <end position="431"/>
    </location>
</feature>
<keyword evidence="3 7" id="KW-0812">Transmembrane</keyword>
<feature type="transmembrane region" description="Helical" evidence="7">
    <location>
        <begin position="87"/>
        <end position="105"/>
    </location>
</feature>
<feature type="transmembrane region" description="Helical" evidence="7">
    <location>
        <begin position="139"/>
        <end position="161"/>
    </location>
</feature>
<evidence type="ECO:0000256" key="1">
    <source>
        <dbReference type="ARBA" id="ARBA00004651"/>
    </source>
</evidence>
<dbReference type="Pfam" id="PF13515">
    <property type="entry name" value="FUSC_2"/>
    <property type="match status" value="1"/>
</dbReference>
<evidence type="ECO:0000313" key="10">
    <source>
        <dbReference type="EMBL" id="QDK20030.1"/>
    </source>
</evidence>
<evidence type="ECO:0000256" key="2">
    <source>
        <dbReference type="ARBA" id="ARBA00022475"/>
    </source>
</evidence>
<evidence type="ECO:0000259" key="8">
    <source>
        <dbReference type="Pfam" id="PF12805"/>
    </source>
</evidence>
<keyword evidence="5 7" id="KW-0472">Membrane</keyword>
<feature type="transmembrane region" description="Helical" evidence="7">
    <location>
        <begin position="464"/>
        <end position="479"/>
    </location>
</feature>
<proteinExistence type="inferred from homology"/>
<dbReference type="Proteomes" id="UP000317812">
    <property type="component" value="Chromosome"/>
</dbReference>
<dbReference type="GO" id="GO:0005886">
    <property type="term" value="C:plasma membrane"/>
    <property type="evidence" value="ECO:0007669"/>
    <property type="project" value="UniProtKB-SubCell"/>
</dbReference>
<comment type="subcellular location">
    <subcellularLocation>
        <location evidence="1">Cell membrane</location>
        <topology evidence="1">Multi-pass membrane protein</topology>
    </subcellularLocation>
</comment>
<comment type="similarity">
    <text evidence="6">Belongs to the YccS/YhfK family.</text>
</comment>
<name>A0AAP9ALE2_9ENTR</name>
<dbReference type="InterPro" id="IPR049453">
    <property type="entry name" value="Memb_transporter_dom"/>
</dbReference>
<feature type="transmembrane region" description="Helical" evidence="7">
    <location>
        <begin position="484"/>
        <end position="503"/>
    </location>
</feature>
<evidence type="ECO:0000256" key="5">
    <source>
        <dbReference type="ARBA" id="ARBA00023136"/>
    </source>
</evidence>
<feature type="transmembrane region" description="Helical" evidence="7">
    <location>
        <begin position="112"/>
        <end position="133"/>
    </location>
</feature>
<evidence type="ECO:0000256" key="4">
    <source>
        <dbReference type="ARBA" id="ARBA00022989"/>
    </source>
</evidence>
<feature type="transmembrane region" description="Helical" evidence="7">
    <location>
        <begin position="64"/>
        <end position="81"/>
    </location>
</feature>
<feature type="transmembrane region" description="Helical" evidence="7">
    <location>
        <begin position="509"/>
        <end position="531"/>
    </location>
</feature>
<dbReference type="PANTHER" id="PTHR30509">
    <property type="entry name" value="P-HYDROXYBENZOIC ACID EFFLUX PUMP SUBUNIT-RELATED"/>
    <property type="match status" value="1"/>
</dbReference>
<dbReference type="NCBIfam" id="TIGR01666">
    <property type="entry name" value="YCCS"/>
    <property type="match status" value="1"/>
</dbReference>
<keyword evidence="4 7" id="KW-1133">Transmembrane helix</keyword>
<feature type="domain" description="Integral membrane protein YccS N-terminal" evidence="8">
    <location>
        <begin position="66"/>
        <end position="345"/>
    </location>
</feature>
<sequence>MLSPLIRRYTLNSAWLYNARIFIALCGSTALPWWLGDVKLTIPLTLGVVAGALADLDDRLAGRLRNLVITLICFFIASASVELLFPWPWLFAIGLMLSTSVFILLGGLGQRYATIAFGALLIAIYTMLGVSLYDQWYQQPVLLLLGAVWYNLLTLSGHLIFPIRPLQDNLARSYEQLAHYLELKSRLFDPDIEGDGQAPLYDLALANGQLVTTLNQTKASLLTRLRGDRGQRGTRRTLHYYFVAQDIHERASSSHIQYADLREKFRYSDVMFRFQRLLSMQSQACHQLSQSILLRTPYQHDPRFERAFTHLDAALDRVQASGTSAEQMKALGFLLNNLRAIDAQLATIESEQALAMPGNDVENQLADDSLHSFSDMWLRLSRNFSPESALFRHAVRMSVVLCIGYAFIQITGLNHGYWILLTSLFVCQPNYNATRHRLALRILGTLVGVAIGLPILYFVPSLEGQLILIVITGVLFFAFRNVQYAHATMFITLLVLLCFNLLGEGFEVALPRIIDTLIGCAIAWAAVSFIWPDWRFRNLPRVLDQAMNANCRYLDAILEQYHQGRDNRLAYRIARRDAYNRDAELASVVSNMSTEPRATAETREVAFRLLCLNHTFTSYISALGAHRERLTSPAILALLDDAVCYVDDALHQRPADEPRVQQALTELAQRISHIEPGAESKAPLVLQQIGLLIALLPEICRLQQHVNQLPE</sequence>
<dbReference type="InterPro" id="IPR010019">
    <property type="entry name" value="Integral_membrane_YccS"/>
</dbReference>
<accession>A0AAP9ALE2</accession>
<organism evidence="10 11">
    <name type="scientific">Leclercia adecarboxylata</name>
    <dbReference type="NCBI Taxonomy" id="83655"/>
    <lineage>
        <taxon>Bacteria</taxon>
        <taxon>Pseudomonadati</taxon>
        <taxon>Pseudomonadota</taxon>
        <taxon>Gammaproteobacteria</taxon>
        <taxon>Enterobacterales</taxon>
        <taxon>Enterobacteriaceae</taxon>
        <taxon>Leclercia</taxon>
    </lineage>
</organism>
<dbReference type="InterPro" id="IPR010020">
    <property type="entry name" value="Integral_membrane_YCCS_YHJK"/>
</dbReference>
<reference evidence="10 11" key="1">
    <citation type="submission" date="2019-01" db="EMBL/GenBank/DDBJ databases">
        <title>Florfenicol resistance in Enterobacteriaceae and whole-genome sequence analysis of florfenicol-resistant Leclercia adecarboxylata strain R25.</title>
        <authorList>
            <person name="Bao Q."/>
            <person name="Ying Y."/>
        </authorList>
    </citation>
    <scope>NUCLEOTIDE SEQUENCE [LARGE SCALE GENOMIC DNA]</scope>
    <source>
        <strain evidence="10 11">R25</strain>
    </source>
</reference>
<evidence type="ECO:0000256" key="7">
    <source>
        <dbReference type="SAM" id="Phobius"/>
    </source>
</evidence>
<keyword evidence="2" id="KW-1003">Cell membrane</keyword>
<feature type="domain" description="Integral membrane bound transporter" evidence="9">
    <location>
        <begin position="404"/>
        <end position="525"/>
    </location>
</feature>
<protein>
    <submittedName>
        <fullName evidence="10">TIGR01666 family membrane protein</fullName>
    </submittedName>
</protein>
<dbReference type="AlphaFoldDB" id="A0AAP9ALE2"/>
<evidence type="ECO:0000256" key="3">
    <source>
        <dbReference type="ARBA" id="ARBA00022692"/>
    </source>
</evidence>
<dbReference type="EMBL" id="CP035382">
    <property type="protein sequence ID" value="QDK20030.1"/>
    <property type="molecule type" value="Genomic_DNA"/>
</dbReference>
<dbReference type="Pfam" id="PF12805">
    <property type="entry name" value="FUSC-like"/>
    <property type="match status" value="1"/>
</dbReference>
<evidence type="ECO:0000259" key="9">
    <source>
        <dbReference type="Pfam" id="PF13515"/>
    </source>
</evidence>